<name>A0A4C1TRC1_EUMVA</name>
<organism evidence="1 2">
    <name type="scientific">Eumeta variegata</name>
    <name type="common">Bagworm moth</name>
    <name type="synonym">Eumeta japonica</name>
    <dbReference type="NCBI Taxonomy" id="151549"/>
    <lineage>
        <taxon>Eukaryota</taxon>
        <taxon>Metazoa</taxon>
        <taxon>Ecdysozoa</taxon>
        <taxon>Arthropoda</taxon>
        <taxon>Hexapoda</taxon>
        <taxon>Insecta</taxon>
        <taxon>Pterygota</taxon>
        <taxon>Neoptera</taxon>
        <taxon>Endopterygota</taxon>
        <taxon>Lepidoptera</taxon>
        <taxon>Glossata</taxon>
        <taxon>Ditrysia</taxon>
        <taxon>Tineoidea</taxon>
        <taxon>Psychidae</taxon>
        <taxon>Oiketicinae</taxon>
        <taxon>Eumeta</taxon>
    </lineage>
</organism>
<reference evidence="1 2" key="1">
    <citation type="journal article" date="2019" name="Commun. Biol.">
        <title>The bagworm genome reveals a unique fibroin gene that provides high tensile strength.</title>
        <authorList>
            <person name="Kono N."/>
            <person name="Nakamura H."/>
            <person name="Ohtoshi R."/>
            <person name="Tomita M."/>
            <person name="Numata K."/>
            <person name="Arakawa K."/>
        </authorList>
    </citation>
    <scope>NUCLEOTIDE SEQUENCE [LARGE SCALE GENOMIC DNA]</scope>
</reference>
<dbReference type="AlphaFoldDB" id="A0A4C1TRC1"/>
<dbReference type="EMBL" id="BGZK01000079">
    <property type="protein sequence ID" value="GBP16464.1"/>
    <property type="molecule type" value="Genomic_DNA"/>
</dbReference>
<comment type="caution">
    <text evidence="1">The sequence shown here is derived from an EMBL/GenBank/DDBJ whole genome shotgun (WGS) entry which is preliminary data.</text>
</comment>
<keyword evidence="2" id="KW-1185">Reference proteome</keyword>
<protein>
    <submittedName>
        <fullName evidence="1">Uncharacterized protein</fullName>
    </submittedName>
</protein>
<accession>A0A4C1TRC1</accession>
<evidence type="ECO:0000313" key="1">
    <source>
        <dbReference type="EMBL" id="GBP16464.1"/>
    </source>
</evidence>
<gene>
    <name evidence="1" type="ORF">EVAR_10039_1</name>
</gene>
<evidence type="ECO:0000313" key="2">
    <source>
        <dbReference type="Proteomes" id="UP000299102"/>
    </source>
</evidence>
<dbReference type="Proteomes" id="UP000299102">
    <property type="component" value="Unassembled WGS sequence"/>
</dbReference>
<sequence length="102" mass="11545">MEVTPAVESFNNSIQQAAWVPIPNQPGCKKDMYIYPKYIQKLIQEKKKAIQVGKTIKYPEDKAKFNKLTSELKEALARANGNKGISVYLSNLDTTKATEYSF</sequence>
<proteinExistence type="predicted"/>